<dbReference type="OrthoDB" id="2018364at2759"/>
<evidence type="ECO:0000313" key="2">
    <source>
        <dbReference type="EMBL" id="KAG2434749.1"/>
    </source>
</evidence>
<comment type="caution">
    <text evidence="2">The sequence shown here is derived from an EMBL/GenBank/DDBJ whole genome shotgun (WGS) entry which is preliminary data.</text>
</comment>
<accession>A0A835T6I7</accession>
<dbReference type="EMBL" id="JAEHOC010000016">
    <property type="protein sequence ID" value="KAG2434749.1"/>
    <property type="molecule type" value="Genomic_DNA"/>
</dbReference>
<feature type="signal peptide" evidence="1">
    <location>
        <begin position="1"/>
        <end position="26"/>
    </location>
</feature>
<name>A0A835T6I7_CHLIN</name>
<reference evidence="2" key="1">
    <citation type="journal article" date="2020" name="bioRxiv">
        <title>Comparative genomics of Chlamydomonas.</title>
        <authorList>
            <person name="Craig R.J."/>
            <person name="Hasan A.R."/>
            <person name="Ness R.W."/>
            <person name="Keightley P.D."/>
        </authorList>
    </citation>
    <scope>NUCLEOTIDE SEQUENCE</scope>
    <source>
        <strain evidence="2">SAG 7.73</strain>
    </source>
</reference>
<dbReference type="AlphaFoldDB" id="A0A835T6I7"/>
<keyword evidence="1" id="KW-0732">Signal</keyword>
<sequence>MPRMLWNRLSTCLVCLGLGYVRHTTARFAPDVVADGTENMTIGRPQLDAGVKAQLAEKIARRQAFVEAQHKLQAEEQDAEQ</sequence>
<dbReference type="Proteomes" id="UP000650467">
    <property type="component" value="Unassembled WGS sequence"/>
</dbReference>
<evidence type="ECO:0000256" key="1">
    <source>
        <dbReference type="SAM" id="SignalP"/>
    </source>
</evidence>
<evidence type="ECO:0008006" key="4">
    <source>
        <dbReference type="Google" id="ProtNLM"/>
    </source>
</evidence>
<evidence type="ECO:0000313" key="3">
    <source>
        <dbReference type="Proteomes" id="UP000650467"/>
    </source>
</evidence>
<keyword evidence="3" id="KW-1185">Reference proteome</keyword>
<gene>
    <name evidence="2" type="ORF">HXX76_007637</name>
</gene>
<protein>
    <recommendedName>
        <fullName evidence="4">ATP synthase subunit e, mitochondrial</fullName>
    </recommendedName>
</protein>
<proteinExistence type="predicted"/>
<feature type="chain" id="PRO_5032974424" description="ATP synthase subunit e, mitochondrial" evidence="1">
    <location>
        <begin position="27"/>
        <end position="81"/>
    </location>
</feature>
<organism evidence="2 3">
    <name type="scientific">Chlamydomonas incerta</name>
    <dbReference type="NCBI Taxonomy" id="51695"/>
    <lineage>
        <taxon>Eukaryota</taxon>
        <taxon>Viridiplantae</taxon>
        <taxon>Chlorophyta</taxon>
        <taxon>core chlorophytes</taxon>
        <taxon>Chlorophyceae</taxon>
        <taxon>CS clade</taxon>
        <taxon>Chlamydomonadales</taxon>
        <taxon>Chlamydomonadaceae</taxon>
        <taxon>Chlamydomonas</taxon>
    </lineage>
</organism>